<dbReference type="Pfam" id="PF02898">
    <property type="entry name" value="NO_synthase"/>
    <property type="match status" value="1"/>
</dbReference>
<evidence type="ECO:0000256" key="12">
    <source>
        <dbReference type="PIRSR" id="PIRSR037219-1"/>
    </source>
</evidence>
<evidence type="ECO:0000256" key="3">
    <source>
        <dbReference type="ARBA" id="ARBA00005411"/>
    </source>
</evidence>
<evidence type="ECO:0000256" key="11">
    <source>
        <dbReference type="PIRNR" id="PIRNR037219"/>
    </source>
</evidence>
<dbReference type="InterPro" id="IPR036119">
    <property type="entry name" value="NOS_N_sf"/>
</dbReference>
<dbReference type="Proteomes" id="UP001156102">
    <property type="component" value="Unassembled WGS sequence"/>
</dbReference>
<dbReference type="Gene3D" id="3.90.1230.10">
    <property type="entry name" value="Nitric Oxide Synthase, Chain A, domain 3"/>
    <property type="match status" value="1"/>
</dbReference>
<evidence type="ECO:0000256" key="8">
    <source>
        <dbReference type="ARBA" id="ARBA00023002"/>
    </source>
</evidence>
<evidence type="ECO:0000256" key="9">
    <source>
        <dbReference type="ARBA" id="ARBA00023004"/>
    </source>
</evidence>
<dbReference type="Gene3D" id="3.90.440.10">
    <property type="entry name" value="Nitric Oxide Synthase,Heme Domain,Chain A domain 2"/>
    <property type="match status" value="1"/>
</dbReference>
<evidence type="ECO:0000256" key="5">
    <source>
        <dbReference type="ARBA" id="ARBA00018859"/>
    </source>
</evidence>
<comment type="catalytic activity">
    <reaction evidence="10">
        <text>3 reduced [flavodoxin] + 2 L-arginine + 4 O2 = 3 oxidized [flavodoxin] + 2 L-citrulline + 2 nitric oxide + 4 H2O + 5 H(+)</text>
        <dbReference type="Rhea" id="RHEA:52324"/>
        <dbReference type="Rhea" id="RHEA-COMP:10622"/>
        <dbReference type="Rhea" id="RHEA-COMP:10623"/>
        <dbReference type="ChEBI" id="CHEBI:15377"/>
        <dbReference type="ChEBI" id="CHEBI:15378"/>
        <dbReference type="ChEBI" id="CHEBI:15379"/>
        <dbReference type="ChEBI" id="CHEBI:16480"/>
        <dbReference type="ChEBI" id="CHEBI:32682"/>
        <dbReference type="ChEBI" id="CHEBI:57618"/>
        <dbReference type="ChEBI" id="CHEBI:57743"/>
        <dbReference type="ChEBI" id="CHEBI:58210"/>
        <dbReference type="EC" id="1.14.14.47"/>
    </reaction>
</comment>
<dbReference type="PROSITE" id="PS60001">
    <property type="entry name" value="NOS"/>
    <property type="match status" value="1"/>
</dbReference>
<dbReference type="InterPro" id="IPR004030">
    <property type="entry name" value="NOS_N"/>
</dbReference>
<dbReference type="GO" id="GO:0006809">
    <property type="term" value="P:nitric oxide biosynthetic process"/>
    <property type="evidence" value="ECO:0007669"/>
    <property type="project" value="InterPro"/>
</dbReference>
<comment type="miscellaneous">
    <text evidence="11">This protein is similar to the oxygenase domain of eukaryotic nitric oxide synthases but lacks the reductase domain which, in eukaryotes, is responsible for transfer of electrons to the ferric heme during nitric oxide synthesis.</text>
</comment>
<feature type="domain" description="Nitric oxide synthase (NOS)" evidence="13">
    <location>
        <begin position="65"/>
        <end position="72"/>
    </location>
</feature>
<evidence type="ECO:0000256" key="4">
    <source>
        <dbReference type="ARBA" id="ARBA00012735"/>
    </source>
</evidence>
<protein>
    <recommendedName>
        <fullName evidence="5 11">Nitric oxide synthase oxygenase</fullName>
        <ecNumber evidence="4 11">1.14.14.47</ecNumber>
    </recommendedName>
</protein>
<gene>
    <name evidence="14" type="ORF">NK662_13125</name>
</gene>
<dbReference type="PIRSF" id="PIRSF037219">
    <property type="entry name" value="NOS_oxygenase"/>
    <property type="match status" value="1"/>
</dbReference>
<evidence type="ECO:0000259" key="13">
    <source>
        <dbReference type="PROSITE" id="PS60001"/>
    </source>
</evidence>
<feature type="binding site" description="axial binding residue" evidence="12">
    <location>
        <position position="66"/>
    </location>
    <ligand>
        <name>heme</name>
        <dbReference type="ChEBI" id="CHEBI:30413"/>
    </ligand>
    <ligandPart>
        <name>Fe</name>
        <dbReference type="ChEBI" id="CHEBI:18248"/>
    </ligandPart>
</feature>
<dbReference type="InterPro" id="IPR044944">
    <property type="entry name" value="NOS_dom_3"/>
</dbReference>
<accession>A0AA41X5T3</accession>
<evidence type="ECO:0000256" key="10">
    <source>
        <dbReference type="ARBA" id="ARBA00048713"/>
    </source>
</evidence>
<dbReference type="InterPro" id="IPR050607">
    <property type="entry name" value="NOS"/>
</dbReference>
<evidence type="ECO:0000256" key="2">
    <source>
        <dbReference type="ARBA" id="ARBA00002642"/>
    </source>
</evidence>
<keyword evidence="7 11" id="KW-0479">Metal-binding</keyword>
<keyword evidence="9 11" id="KW-0408">Iron</keyword>
<dbReference type="GO" id="GO:0046872">
    <property type="term" value="F:metal ion binding"/>
    <property type="evidence" value="ECO:0007669"/>
    <property type="project" value="UniProtKB-KW"/>
</dbReference>
<keyword evidence="8 11" id="KW-0560">Oxidoreductase</keyword>
<comment type="subunit">
    <text evidence="11">Homodimer.</text>
</comment>
<dbReference type="GO" id="GO:0004517">
    <property type="term" value="F:nitric-oxide synthase activity"/>
    <property type="evidence" value="ECO:0007669"/>
    <property type="project" value="InterPro"/>
</dbReference>
<evidence type="ECO:0000256" key="7">
    <source>
        <dbReference type="ARBA" id="ARBA00022723"/>
    </source>
</evidence>
<evidence type="ECO:0000313" key="14">
    <source>
        <dbReference type="EMBL" id="MCP8969471.1"/>
    </source>
</evidence>
<proteinExistence type="inferred from homology"/>
<organism evidence="14 15">
    <name type="scientific">Ectobacillus ponti</name>
    <dbReference type="NCBI Taxonomy" id="2961894"/>
    <lineage>
        <taxon>Bacteria</taxon>
        <taxon>Bacillati</taxon>
        <taxon>Bacillota</taxon>
        <taxon>Bacilli</taxon>
        <taxon>Bacillales</taxon>
        <taxon>Bacillaceae</taxon>
        <taxon>Ectobacillus</taxon>
    </lineage>
</organism>
<dbReference type="CDD" id="cd00575">
    <property type="entry name" value="NOS_oxygenase"/>
    <property type="match status" value="1"/>
</dbReference>
<evidence type="ECO:0000313" key="15">
    <source>
        <dbReference type="Proteomes" id="UP001156102"/>
    </source>
</evidence>
<dbReference type="GO" id="GO:0020037">
    <property type="term" value="F:heme binding"/>
    <property type="evidence" value="ECO:0007669"/>
    <property type="project" value="InterPro"/>
</dbReference>
<reference evidence="14" key="1">
    <citation type="submission" date="2022-07" db="EMBL/GenBank/DDBJ databases">
        <authorList>
            <person name="Li W.-J."/>
            <person name="Deng Q.-Q."/>
        </authorList>
    </citation>
    <scope>NUCLEOTIDE SEQUENCE</scope>
    <source>
        <strain evidence="14">SYSU M60031</strain>
    </source>
</reference>
<comment type="caution">
    <text evidence="14">The sequence shown here is derived from an EMBL/GenBank/DDBJ whole genome shotgun (WGS) entry which is preliminary data.</text>
</comment>
<comment type="cofactor">
    <cofactor evidence="1 11 12">
        <name>heme</name>
        <dbReference type="ChEBI" id="CHEBI:30413"/>
    </cofactor>
</comment>
<dbReference type="PANTHER" id="PTHR43410:SF1">
    <property type="entry name" value="NITRIC OXIDE SYNTHASE"/>
    <property type="match status" value="1"/>
</dbReference>
<comment type="similarity">
    <text evidence="3 11">Belongs to the NOS family. Bacterial NOS oxygenase subfamily.</text>
</comment>
<keyword evidence="15" id="KW-1185">Reference proteome</keyword>
<evidence type="ECO:0000256" key="1">
    <source>
        <dbReference type="ARBA" id="ARBA00001971"/>
    </source>
</evidence>
<dbReference type="SUPFAM" id="SSF56512">
    <property type="entry name" value="Nitric oxide (NO) synthase oxygenase domain"/>
    <property type="match status" value="1"/>
</dbReference>
<evidence type="ECO:0000256" key="6">
    <source>
        <dbReference type="ARBA" id="ARBA00022617"/>
    </source>
</evidence>
<dbReference type="PANTHER" id="PTHR43410">
    <property type="entry name" value="NITRIC OXIDE SYNTHASE OXYGENASE"/>
    <property type="match status" value="1"/>
</dbReference>
<dbReference type="Gene3D" id="3.90.340.10">
    <property type="entry name" value="Nitric Oxide Synthase, Chain A, domain 1"/>
    <property type="match status" value="1"/>
</dbReference>
<keyword evidence="6 11" id="KW-0349">Heme</keyword>
<dbReference type="InterPro" id="IPR044943">
    <property type="entry name" value="NOS_dom_1"/>
</dbReference>
<dbReference type="EC" id="1.14.14.47" evidence="4 11"/>
<sequence>MLTQENLLQEAAAFIHTCYQELGRPQEIDSRMREIQKMIEETGTYEHTFEELAHGAKMAWRNSNRCIGRLFWNMLTVWDERQCQTEEEVYAALLRHIRYATNDGKIRPAITVFRAEREEKEIRLWNHQLIRYAGYETEHGILGDPASVPFTKVCQGLGWQGEGTSFDILPLVIGMDGRPPKWFEVPRELVLEVPLIHPDLDWFQDLGLRWYAVPMIADMKLEIGGLIYTAAPFNGWYMGTEIGARNLADPERYNLLPKIAEFMGLDTKRNSSLWKDRALVELNAAVLYSFKEAGASIVDHHTAAQQFKLFEEQEAAAERPVTGEWSWLIPPMSPAATHMFHKNYENKYVAPNYLYQDRPY</sequence>
<comment type="function">
    <text evidence="2 11">Catalyzes the production of nitric oxide.</text>
</comment>
<dbReference type="EMBL" id="JANCLT010000006">
    <property type="protein sequence ID" value="MCP8969471.1"/>
    <property type="molecule type" value="Genomic_DNA"/>
</dbReference>
<name>A0AA41X5T3_9BACI</name>
<dbReference type="AlphaFoldDB" id="A0AA41X5T3"/>
<dbReference type="InterPro" id="IPR044940">
    <property type="entry name" value="NOS_dom_2"/>
</dbReference>
<dbReference type="InterPro" id="IPR017142">
    <property type="entry name" value="Nitric_oxide_synthase_Oase-su"/>
</dbReference>